<evidence type="ECO:0000256" key="1">
    <source>
        <dbReference type="ARBA" id="ARBA00003474"/>
    </source>
</evidence>
<comment type="similarity">
    <text evidence="2">Belongs to the DPH4 family.</text>
</comment>
<dbReference type="AlphaFoldDB" id="A0A0F7SL86"/>
<organism evidence="9">
    <name type="scientific">Phaffia rhodozyma</name>
    <name type="common">Yeast</name>
    <name type="synonym">Xanthophyllomyces dendrorhous</name>
    <dbReference type="NCBI Taxonomy" id="264483"/>
    <lineage>
        <taxon>Eukaryota</taxon>
        <taxon>Fungi</taxon>
        <taxon>Dikarya</taxon>
        <taxon>Basidiomycota</taxon>
        <taxon>Agaricomycotina</taxon>
        <taxon>Tremellomycetes</taxon>
        <taxon>Cystofilobasidiales</taxon>
        <taxon>Mrakiaceae</taxon>
        <taxon>Phaffia</taxon>
    </lineage>
</organism>
<dbReference type="Pfam" id="PF05207">
    <property type="entry name" value="Zn_ribbon_CSL"/>
    <property type="match status" value="1"/>
</dbReference>
<evidence type="ECO:0000256" key="5">
    <source>
        <dbReference type="ARBA" id="ARBA00023004"/>
    </source>
</evidence>
<dbReference type="GO" id="GO:0017183">
    <property type="term" value="P:protein histidyl modification to diphthamide"/>
    <property type="evidence" value="ECO:0007669"/>
    <property type="project" value="UniProtKB-UniPathway"/>
</dbReference>
<dbReference type="InterPro" id="IPR036869">
    <property type="entry name" value="J_dom_sf"/>
</dbReference>
<proteinExistence type="inferred from homology"/>
<dbReference type="SUPFAM" id="SSF46565">
    <property type="entry name" value="Chaperone J-domain"/>
    <property type="match status" value="1"/>
</dbReference>
<evidence type="ECO:0000256" key="3">
    <source>
        <dbReference type="ARBA" id="ARBA00021797"/>
    </source>
</evidence>
<dbReference type="Pfam" id="PF00226">
    <property type="entry name" value="DnaJ"/>
    <property type="match status" value="1"/>
</dbReference>
<dbReference type="InterPro" id="IPR001623">
    <property type="entry name" value="DnaJ_domain"/>
</dbReference>
<dbReference type="InterPro" id="IPR050817">
    <property type="entry name" value="DjlA_DnaK_co-chaperone"/>
</dbReference>
<feature type="region of interest" description="Disordered" evidence="6">
    <location>
        <begin position="167"/>
        <end position="191"/>
    </location>
</feature>
<dbReference type="PROSITE" id="PS51074">
    <property type="entry name" value="DPH_MB"/>
    <property type="match status" value="1"/>
</dbReference>
<dbReference type="InterPro" id="IPR007872">
    <property type="entry name" value="DPH_MB_dom"/>
</dbReference>
<dbReference type="Gene3D" id="3.10.660.10">
    <property type="entry name" value="DPH Zinc finger"/>
    <property type="match status" value="1"/>
</dbReference>
<name>A0A0F7SL86_PHARH</name>
<dbReference type="PROSITE" id="PS50076">
    <property type="entry name" value="DNAJ_2"/>
    <property type="match status" value="1"/>
</dbReference>
<evidence type="ECO:0000313" key="9">
    <source>
        <dbReference type="EMBL" id="CED82221.1"/>
    </source>
</evidence>
<dbReference type="PRINTS" id="PR00625">
    <property type="entry name" value="JDOMAIN"/>
</dbReference>
<evidence type="ECO:0000259" key="7">
    <source>
        <dbReference type="PROSITE" id="PS50076"/>
    </source>
</evidence>
<feature type="compositionally biased region" description="Basic and acidic residues" evidence="6">
    <location>
        <begin position="132"/>
        <end position="145"/>
    </location>
</feature>
<feature type="domain" description="DPH-type MB" evidence="8">
    <location>
        <begin position="175"/>
        <end position="233"/>
    </location>
</feature>
<reference evidence="9" key="1">
    <citation type="submission" date="2014-08" db="EMBL/GenBank/DDBJ databases">
        <authorList>
            <person name="Sharma Rahul"/>
            <person name="Thines Marco"/>
        </authorList>
    </citation>
    <scope>NUCLEOTIDE SEQUENCE</scope>
</reference>
<sequence length="241" mass="27386">MFPTSVLDWPDAGGFALGSSFNVRRSLRAPYVNQVKKDKREKTKKEEFPTISPLRPQTAYEILDVPSDASQQSIRSAWRNAVLKYHPDKHGQDSDGHGEHNEHIHRITQAWNSLRDPLGRETYDRELRLGRLDAPMHSHSADRETNTPQPMNPRTVISLSLFTSHYSAREDGTDGTTEQDDDDEDDDEEDEPVYYTYPCRCSALFVIRTVDLEQGVDVIGCDGCGDWIGVGYETIIEQDED</sequence>
<dbReference type="GO" id="GO:0046872">
    <property type="term" value="F:metal ion binding"/>
    <property type="evidence" value="ECO:0007669"/>
    <property type="project" value="UniProtKB-KW"/>
</dbReference>
<evidence type="ECO:0000256" key="4">
    <source>
        <dbReference type="ARBA" id="ARBA00022723"/>
    </source>
</evidence>
<accession>A0A0F7SL86</accession>
<feature type="domain" description="J" evidence="7">
    <location>
        <begin position="58"/>
        <end position="127"/>
    </location>
</feature>
<dbReference type="SMART" id="SM00271">
    <property type="entry name" value="DnaJ"/>
    <property type="match status" value="1"/>
</dbReference>
<dbReference type="SUPFAM" id="SSF144217">
    <property type="entry name" value="CSL zinc finger"/>
    <property type="match status" value="1"/>
</dbReference>
<dbReference type="PANTHER" id="PTHR24074">
    <property type="entry name" value="CO-CHAPERONE PROTEIN DJLA"/>
    <property type="match status" value="1"/>
</dbReference>
<keyword evidence="4" id="KW-0479">Metal-binding</keyword>
<evidence type="ECO:0000256" key="6">
    <source>
        <dbReference type="SAM" id="MobiDB-lite"/>
    </source>
</evidence>
<dbReference type="EMBL" id="LN483124">
    <property type="protein sequence ID" value="CED82221.1"/>
    <property type="molecule type" value="Genomic_DNA"/>
</dbReference>
<dbReference type="InterPro" id="IPR036671">
    <property type="entry name" value="DPH_MB_sf"/>
</dbReference>
<dbReference type="UniPathway" id="UPA00559"/>
<dbReference type="Gene3D" id="1.10.287.110">
    <property type="entry name" value="DnaJ domain"/>
    <property type="match status" value="1"/>
</dbReference>
<keyword evidence="5" id="KW-0408">Iron</keyword>
<feature type="compositionally biased region" description="Acidic residues" evidence="6">
    <location>
        <begin position="177"/>
        <end position="191"/>
    </location>
</feature>
<evidence type="ECO:0000256" key="2">
    <source>
        <dbReference type="ARBA" id="ARBA00006169"/>
    </source>
</evidence>
<evidence type="ECO:0000259" key="8">
    <source>
        <dbReference type="PROSITE" id="PS51074"/>
    </source>
</evidence>
<protein>
    <recommendedName>
        <fullName evidence="3">Diphthamide biosynthesis protein 4</fullName>
    </recommendedName>
</protein>
<feature type="region of interest" description="Disordered" evidence="6">
    <location>
        <begin position="132"/>
        <end position="154"/>
    </location>
</feature>
<dbReference type="CDD" id="cd06257">
    <property type="entry name" value="DnaJ"/>
    <property type="match status" value="1"/>
</dbReference>
<comment type="function">
    <text evidence="1">Required for the first step of diphthamide biosynthesis, the transfer of 3-amino-3-carboxypropyl from S-adenosyl-L-methionine to a histidine residue. Diphthamide is a post-translational modification of histidine which occurs in elongation factor 2.</text>
</comment>